<dbReference type="Pfam" id="PF08633">
    <property type="entry name" value="Rox3"/>
    <property type="match status" value="1"/>
</dbReference>
<evidence type="ECO:0000256" key="4">
    <source>
        <dbReference type="ARBA" id="ARBA00023015"/>
    </source>
</evidence>
<keyword evidence="4 9" id="KW-0805">Transcription regulation</keyword>
<accession>A0A0A2VQI1</accession>
<dbReference type="HOGENOM" id="CLU_037869_0_0_1"/>
<evidence type="ECO:0000256" key="8">
    <source>
        <dbReference type="ARBA" id="ARBA00032018"/>
    </source>
</evidence>
<evidence type="ECO:0000313" key="11">
    <source>
        <dbReference type="EMBL" id="KGQ10136.1"/>
    </source>
</evidence>
<feature type="compositionally biased region" description="Low complexity" evidence="10">
    <location>
        <begin position="1"/>
        <end position="19"/>
    </location>
</feature>
<name>A0A0A2VQI1_BEABA</name>
<organism evidence="11 12">
    <name type="scientific">Beauveria bassiana D1-5</name>
    <dbReference type="NCBI Taxonomy" id="1245745"/>
    <lineage>
        <taxon>Eukaryota</taxon>
        <taxon>Fungi</taxon>
        <taxon>Dikarya</taxon>
        <taxon>Ascomycota</taxon>
        <taxon>Pezizomycotina</taxon>
        <taxon>Sordariomycetes</taxon>
        <taxon>Hypocreomycetidae</taxon>
        <taxon>Hypocreales</taxon>
        <taxon>Cordycipitaceae</taxon>
        <taxon>Beauveria</taxon>
    </lineage>
</organism>
<evidence type="ECO:0000256" key="9">
    <source>
        <dbReference type="RuleBase" id="RU364151"/>
    </source>
</evidence>
<evidence type="ECO:0000256" key="2">
    <source>
        <dbReference type="ARBA" id="ARBA00009259"/>
    </source>
</evidence>
<protein>
    <recommendedName>
        <fullName evidence="3 9">Mediator of RNA polymerase II transcription subunit 19</fullName>
    </recommendedName>
    <alternativeName>
        <fullName evidence="8 9">Mediator complex subunit 19</fullName>
    </alternativeName>
</protein>
<keyword evidence="5 9" id="KW-0010">Activator</keyword>
<evidence type="ECO:0000256" key="7">
    <source>
        <dbReference type="ARBA" id="ARBA00023242"/>
    </source>
</evidence>
<feature type="region of interest" description="Disordered" evidence="10">
    <location>
        <begin position="1"/>
        <end position="75"/>
    </location>
</feature>
<dbReference type="InterPro" id="IPR013942">
    <property type="entry name" value="Mediator_Med19_fun"/>
</dbReference>
<dbReference type="GO" id="GO:0003712">
    <property type="term" value="F:transcription coregulator activity"/>
    <property type="evidence" value="ECO:0007669"/>
    <property type="project" value="InterPro"/>
</dbReference>
<dbReference type="Proteomes" id="UP000030106">
    <property type="component" value="Unassembled WGS sequence"/>
</dbReference>
<comment type="subcellular location">
    <subcellularLocation>
        <location evidence="1 9">Nucleus</location>
    </subcellularLocation>
</comment>
<evidence type="ECO:0000256" key="1">
    <source>
        <dbReference type="ARBA" id="ARBA00004123"/>
    </source>
</evidence>
<evidence type="ECO:0000256" key="10">
    <source>
        <dbReference type="SAM" id="MobiDB-lite"/>
    </source>
</evidence>
<reference evidence="11 12" key="1">
    <citation type="submission" date="2012-10" db="EMBL/GenBank/DDBJ databases">
        <title>Genome sequencing and analysis of entomopathogenic fungi Beauveria bassiana D1-5.</title>
        <authorList>
            <person name="Li Q."/>
            <person name="Wang L."/>
            <person name="Zhang Z."/>
            <person name="Wang Q."/>
            <person name="Ren J."/>
            <person name="Wang M."/>
            <person name="Xu W."/>
            <person name="Wang J."/>
            <person name="Lu Y."/>
            <person name="Du Q."/>
            <person name="Sun Z."/>
        </authorList>
    </citation>
    <scope>NUCLEOTIDE SEQUENCE [LARGE SCALE GENOMIC DNA]</scope>
    <source>
        <strain evidence="11 12">D1-5</strain>
    </source>
</reference>
<keyword evidence="7 9" id="KW-0539">Nucleus</keyword>
<comment type="caution">
    <text evidence="11">The sequence shown here is derived from an EMBL/GenBank/DDBJ whole genome shotgun (WGS) entry which is preliminary data.</text>
</comment>
<proteinExistence type="inferred from homology"/>
<comment type="similarity">
    <text evidence="2 9">Belongs to the Mediator complex subunit 19 family.</text>
</comment>
<dbReference type="AlphaFoldDB" id="A0A0A2VQI1"/>
<comment type="function">
    <text evidence="9">Component of the Mediator complex, a coactivator involved in the regulated transcription of nearly all RNA polymerase II-dependent genes. Mediator functions as a bridge to convey information from gene-specific regulatory proteins to the basal RNA polymerase II transcription machinery. Mediator is recruited to promoters by direct interactions with regulatory proteins and serves as a scaffold for the assembly of a functional preinitiation complex with RNA polymerase II and the general transcription factors.</text>
</comment>
<feature type="compositionally biased region" description="Low complexity" evidence="10">
    <location>
        <begin position="236"/>
        <end position="260"/>
    </location>
</feature>
<feature type="compositionally biased region" description="Low complexity" evidence="10">
    <location>
        <begin position="26"/>
        <end position="40"/>
    </location>
</feature>
<feature type="compositionally biased region" description="Polar residues" evidence="10">
    <location>
        <begin position="41"/>
        <end position="53"/>
    </location>
</feature>
<sequence>MSFHPQTPQSPSQASPATQLDSMPIANPAPTGPTTLPTPAHSVTGSISHQSDTAMADESPHKRKRPLDDDGERDQKKVQYDYKLGIEDLHLDVGPKYMLLQRTYKDEFPLLMRDLYEEFDLAELAAEVAREKPNGEKNALRKTYKGHIKRLGVAGHFDVQKKKEDAPSDFMAMLQVPDLEWSVHQVKGREIGDGFSEATTASLARAMTLSKGPIARSVWDTSVLGDMAPSNNNGEAAKPAAPARATAPNTPAATTPSAATDRLKGPLAPGTDPARPRRNIRKRTYGDSSYEGYGEGFPDDDGGADTGYSTGEGEGGQKRRKKGQQNSGATPPYPPVRQHSYGPGMVGA</sequence>
<evidence type="ECO:0000256" key="3">
    <source>
        <dbReference type="ARBA" id="ARBA00019615"/>
    </source>
</evidence>
<comment type="subunit">
    <text evidence="9">Component of the Mediator complex.</text>
</comment>
<keyword evidence="6 9" id="KW-0804">Transcription</keyword>
<dbReference type="GO" id="GO:0016592">
    <property type="term" value="C:mediator complex"/>
    <property type="evidence" value="ECO:0007669"/>
    <property type="project" value="InterPro"/>
</dbReference>
<evidence type="ECO:0000256" key="6">
    <source>
        <dbReference type="ARBA" id="ARBA00023163"/>
    </source>
</evidence>
<dbReference type="eggNOG" id="ENOG502QXG3">
    <property type="taxonomic scope" value="Eukaryota"/>
</dbReference>
<dbReference type="OrthoDB" id="2160599at2759"/>
<gene>
    <name evidence="9" type="primary">MED19</name>
    <name evidence="11" type="ORF">BBAD15_g4522</name>
</gene>
<dbReference type="GO" id="GO:0006357">
    <property type="term" value="P:regulation of transcription by RNA polymerase II"/>
    <property type="evidence" value="ECO:0007669"/>
    <property type="project" value="InterPro"/>
</dbReference>
<evidence type="ECO:0000256" key="5">
    <source>
        <dbReference type="ARBA" id="ARBA00023159"/>
    </source>
</evidence>
<dbReference type="EMBL" id="ANFO01000357">
    <property type="protein sequence ID" value="KGQ10136.1"/>
    <property type="molecule type" value="Genomic_DNA"/>
</dbReference>
<feature type="region of interest" description="Disordered" evidence="10">
    <location>
        <begin position="229"/>
        <end position="348"/>
    </location>
</feature>
<dbReference type="STRING" id="1245745.A0A0A2VQI1"/>
<evidence type="ECO:0000313" key="12">
    <source>
        <dbReference type="Proteomes" id="UP000030106"/>
    </source>
</evidence>